<keyword evidence="3" id="KW-1185">Reference proteome</keyword>
<dbReference type="AlphaFoldDB" id="D3T9D1"/>
<dbReference type="GeneID" id="8827851"/>
<dbReference type="HOGENOM" id="CLU_1792001_0_0_2"/>
<proteinExistence type="predicted"/>
<dbReference type="EMBL" id="CP001941">
    <property type="protein sequence ID" value="ADD08710.1"/>
    <property type="molecule type" value="Genomic_DNA"/>
</dbReference>
<evidence type="ECO:0000313" key="3">
    <source>
        <dbReference type="Proteomes" id="UP000001400"/>
    </source>
</evidence>
<evidence type="ECO:0000256" key="1">
    <source>
        <dbReference type="SAM" id="Phobius"/>
    </source>
</evidence>
<dbReference type="PROSITE" id="PS00430">
    <property type="entry name" value="TONB_DEPENDENT_REC_1"/>
    <property type="match status" value="1"/>
</dbReference>
<keyword evidence="1" id="KW-0812">Transmembrane</keyword>
<keyword evidence="1" id="KW-1133">Transmembrane helix</keyword>
<dbReference type="KEGG" id="abi:Aboo_0901"/>
<dbReference type="Proteomes" id="UP000001400">
    <property type="component" value="Chromosome"/>
</dbReference>
<accession>D3T9D1</accession>
<evidence type="ECO:0000313" key="2">
    <source>
        <dbReference type="EMBL" id="ADD08710.1"/>
    </source>
</evidence>
<keyword evidence="1" id="KW-0472">Membrane</keyword>
<dbReference type="InterPro" id="IPR010916">
    <property type="entry name" value="TonB_box_CS"/>
</dbReference>
<gene>
    <name evidence="2" type="ordered locus">Aboo_0901</name>
</gene>
<feature type="transmembrane region" description="Helical" evidence="1">
    <location>
        <begin position="124"/>
        <end position="142"/>
    </location>
</feature>
<protein>
    <submittedName>
        <fullName evidence="2">Uncharacterized protein</fullName>
    </submittedName>
</protein>
<dbReference type="RefSeq" id="WP_012997253.1">
    <property type="nucleotide sequence ID" value="NC_013926.1"/>
</dbReference>
<reference evidence="2" key="1">
    <citation type="submission" date="2010-02" db="EMBL/GenBank/DDBJ databases">
        <title>Complete sequence of Aciduliprofundum boonei T469.</title>
        <authorList>
            <consortium name="US DOE Joint Genome Institute"/>
            <person name="Lucas S."/>
            <person name="Copeland A."/>
            <person name="Lapidus A."/>
            <person name="Cheng J.-F."/>
            <person name="Bruce D."/>
            <person name="Goodwin L."/>
            <person name="Pitluck S."/>
            <person name="Saunders E."/>
            <person name="Detter J.C."/>
            <person name="Han C."/>
            <person name="Tapia R."/>
            <person name="Land M."/>
            <person name="Hauser L."/>
            <person name="Kyrpides N."/>
            <person name="Mikhailova N."/>
            <person name="Flores G."/>
            <person name="Reysenbach A.-L."/>
            <person name="Woyke T."/>
        </authorList>
    </citation>
    <scope>NUCLEOTIDE SEQUENCE</scope>
    <source>
        <strain evidence="2">T469</strain>
    </source>
</reference>
<name>D3T9D1_ACIB4</name>
<feature type="transmembrane region" description="Helical" evidence="1">
    <location>
        <begin position="7"/>
        <end position="28"/>
    </location>
</feature>
<sequence>MRTSIVVFGLVLILIALISSIIFPTYIYQPAKNVVSDEYKDGDSLTVYGTITQITYINNLNITVIVLDGHLKVFAYNKITGYTPGEEVYMKIKKVSAVSIGSFELSYWLTEEKEIHSVNIWKNIFLYTQIAGLVISFLGLAAKR</sequence>
<organism evidence="2 3">
    <name type="scientific">Aciduliprofundum boonei (strain DSM 19572 / T469)</name>
    <dbReference type="NCBI Taxonomy" id="439481"/>
    <lineage>
        <taxon>Archaea</taxon>
        <taxon>Methanobacteriati</taxon>
        <taxon>Thermoplasmatota</taxon>
        <taxon>DHVE2 group</taxon>
        <taxon>Candidatus Aciduliprofundum</taxon>
    </lineage>
</organism>